<dbReference type="Gene3D" id="1.10.10.10">
    <property type="entry name" value="Winged helix-like DNA-binding domain superfamily/Winged helix DNA-binding domain"/>
    <property type="match status" value="1"/>
</dbReference>
<accession>A0ABM6Q489</accession>
<evidence type="ECO:0000313" key="16">
    <source>
        <dbReference type="Proteomes" id="UP000232721"/>
    </source>
</evidence>
<keyword evidence="2" id="KW-0479">Metal-binding</keyword>
<dbReference type="PANTHER" id="PTHR13710:SF105">
    <property type="entry name" value="ATP-DEPENDENT DNA HELICASE Q1"/>
    <property type="match status" value="1"/>
</dbReference>
<dbReference type="InterPro" id="IPR001650">
    <property type="entry name" value="Helicase_C-like"/>
</dbReference>
<evidence type="ECO:0000256" key="10">
    <source>
        <dbReference type="ARBA" id="ARBA00034808"/>
    </source>
</evidence>
<evidence type="ECO:0000259" key="14">
    <source>
        <dbReference type="PROSITE" id="PS51194"/>
    </source>
</evidence>
<evidence type="ECO:0000256" key="8">
    <source>
        <dbReference type="ARBA" id="ARBA00023235"/>
    </source>
</evidence>
<dbReference type="InterPro" id="IPR032284">
    <property type="entry name" value="RecQ_Zn-bd"/>
</dbReference>
<gene>
    <name evidence="15" type="ORF">BTO15_17915</name>
</gene>
<evidence type="ECO:0000313" key="15">
    <source>
        <dbReference type="EMBL" id="AUC24141.1"/>
    </source>
</evidence>
<dbReference type="SMART" id="SM00490">
    <property type="entry name" value="HELICc"/>
    <property type="match status" value="1"/>
</dbReference>
<feature type="domain" description="Helicase C-terminal" evidence="14">
    <location>
        <begin position="218"/>
        <end position="372"/>
    </location>
</feature>
<dbReference type="PROSITE" id="PS51194">
    <property type="entry name" value="HELICASE_CTER"/>
    <property type="match status" value="1"/>
</dbReference>
<evidence type="ECO:0000256" key="12">
    <source>
        <dbReference type="ARBA" id="ARBA00044550"/>
    </source>
</evidence>
<dbReference type="PROSITE" id="PS51192">
    <property type="entry name" value="HELICASE_ATP_BIND_1"/>
    <property type="match status" value="1"/>
</dbReference>
<reference evidence="15 16" key="1">
    <citation type="submission" date="2017-02" db="EMBL/GenBank/DDBJ databases">
        <title>Trade-off between light-utilization and light-protection in marine flavobacteria.</title>
        <authorList>
            <person name="Kumagai Y."/>
            <person name="Yoshizawa S."/>
            <person name="Kogure K."/>
            <person name="Iwasaki W."/>
        </authorList>
    </citation>
    <scope>NUCLEOTIDE SEQUENCE [LARGE SCALE GENOMIC DNA]</scope>
    <source>
        <strain evidence="15 16">KCTC 23670</strain>
    </source>
</reference>
<dbReference type="Pfam" id="PF00270">
    <property type="entry name" value="DEAD"/>
    <property type="match status" value="1"/>
</dbReference>
<keyword evidence="16" id="KW-1185">Reference proteome</keyword>
<organism evidence="15 16">
    <name type="scientific">Polaribacter sejongensis</name>
    <dbReference type="NCBI Taxonomy" id="985043"/>
    <lineage>
        <taxon>Bacteria</taxon>
        <taxon>Pseudomonadati</taxon>
        <taxon>Bacteroidota</taxon>
        <taxon>Flavobacteriia</taxon>
        <taxon>Flavobacteriales</taxon>
        <taxon>Flavobacteriaceae</taxon>
    </lineage>
</organism>
<dbReference type="InterPro" id="IPR027417">
    <property type="entry name" value="P-loop_NTPase"/>
</dbReference>
<evidence type="ECO:0000256" key="9">
    <source>
        <dbReference type="ARBA" id="ARBA00034617"/>
    </source>
</evidence>
<name>A0ABM6Q489_9FLAO</name>
<evidence type="ECO:0000259" key="13">
    <source>
        <dbReference type="PROSITE" id="PS51192"/>
    </source>
</evidence>
<dbReference type="Gene3D" id="3.40.50.300">
    <property type="entry name" value="P-loop containing nucleotide triphosphate hydrolases"/>
    <property type="match status" value="2"/>
</dbReference>
<evidence type="ECO:0000256" key="7">
    <source>
        <dbReference type="ARBA" id="ARBA00023125"/>
    </source>
</evidence>
<dbReference type="NCBIfam" id="TIGR00614">
    <property type="entry name" value="recQ_fam"/>
    <property type="match status" value="1"/>
</dbReference>
<dbReference type="Pfam" id="PF16124">
    <property type="entry name" value="RecQ_Zn_bind"/>
    <property type="match status" value="1"/>
</dbReference>
<evidence type="ECO:0000256" key="1">
    <source>
        <dbReference type="ARBA" id="ARBA00005446"/>
    </source>
</evidence>
<sequence>MMISPKEILKKYWGFSEFRPQQEEIITASLDQKDVIALLPTGGGKSICFQIPALAQEGVCLVISPLIALMQDQVENLTQKGIKATTIKSGSTQDEMITLFDNVKFGGIKFLYLSPERLQSYFIQQKIKELNVNLIAIDEAHCISEWGHDFRPSYRNINILRELKPDIPFIALTATANQKVLGDIEKNLELKEPQLFKKSFYRENLAYQIFTIEDKLQRLLQIFTKTKTPAIVYVNSRKKTAQIAAFLNANNFKSSFYHAGLSSVEKNISFENWMTEKTPIIVATNAFGMGIDKANVGLVIHLDLPTSIENYVQETGRAGRSGKKSFAVLLYNKSDVLLFKERLAKTLLSISEIKEIHRKLYQYFRISLGELSEESYSFNLLEFSKKYNYSVLKVDTALKILANNGIIEISNQYNKKSTLQFIVNSKTVLNYLDKNPIIKNFTNSILRTYAGLFEEEVKIDEFFIAKKSGLTTNLVLANFERLEKDNIIAYKPVKNDAELLFLVPREDDYTINRSSREMKQFIHQKKQKSEDLIAFINNNSVCRSNQVLSYFDEIKTEKCGICDVCISENRKPTKNLASEIILLLKNKQVLSSQEISASLVADEKDILIHLRQLLTDDKIKINHQNKYQLIH</sequence>
<evidence type="ECO:0000256" key="11">
    <source>
        <dbReference type="ARBA" id="ARBA00044535"/>
    </source>
</evidence>
<evidence type="ECO:0000256" key="3">
    <source>
        <dbReference type="ARBA" id="ARBA00022741"/>
    </source>
</evidence>
<keyword evidence="5 15" id="KW-0347">Helicase</keyword>
<protein>
    <recommendedName>
        <fullName evidence="11">ATP-dependent DNA helicase RecQ</fullName>
        <ecNumber evidence="10">5.6.2.4</ecNumber>
    </recommendedName>
    <alternativeName>
        <fullName evidence="12">DNA 3'-5' helicase RecQ</fullName>
    </alternativeName>
</protein>
<dbReference type="EC" id="5.6.2.4" evidence="10"/>
<dbReference type="SMART" id="SM00487">
    <property type="entry name" value="DEXDc"/>
    <property type="match status" value="1"/>
</dbReference>
<keyword evidence="4" id="KW-0378">Hydrolase</keyword>
<evidence type="ECO:0000256" key="2">
    <source>
        <dbReference type="ARBA" id="ARBA00022723"/>
    </source>
</evidence>
<dbReference type="InterPro" id="IPR036388">
    <property type="entry name" value="WH-like_DNA-bd_sf"/>
</dbReference>
<keyword evidence="3" id="KW-0547">Nucleotide-binding</keyword>
<evidence type="ECO:0000256" key="6">
    <source>
        <dbReference type="ARBA" id="ARBA00022840"/>
    </source>
</evidence>
<comment type="catalytic activity">
    <reaction evidence="9">
        <text>Couples ATP hydrolysis with the unwinding of duplex DNA by translocating in the 3'-5' direction.</text>
        <dbReference type="EC" id="5.6.2.4"/>
    </reaction>
</comment>
<evidence type="ECO:0000256" key="4">
    <source>
        <dbReference type="ARBA" id="ARBA00022801"/>
    </source>
</evidence>
<feature type="domain" description="Helicase ATP-binding" evidence="13">
    <location>
        <begin position="26"/>
        <end position="194"/>
    </location>
</feature>
<dbReference type="SUPFAM" id="SSF52540">
    <property type="entry name" value="P-loop containing nucleoside triphosphate hydrolases"/>
    <property type="match status" value="1"/>
</dbReference>
<comment type="similarity">
    <text evidence="1">Belongs to the helicase family. RecQ subfamily.</text>
</comment>
<keyword evidence="8" id="KW-0413">Isomerase</keyword>
<dbReference type="PANTHER" id="PTHR13710">
    <property type="entry name" value="DNA HELICASE RECQ FAMILY MEMBER"/>
    <property type="match status" value="1"/>
</dbReference>
<evidence type="ECO:0000256" key="5">
    <source>
        <dbReference type="ARBA" id="ARBA00022806"/>
    </source>
</evidence>
<dbReference type="Proteomes" id="UP000232721">
    <property type="component" value="Chromosome"/>
</dbReference>
<dbReference type="Pfam" id="PF00271">
    <property type="entry name" value="Helicase_C"/>
    <property type="match status" value="1"/>
</dbReference>
<dbReference type="EMBL" id="CP019336">
    <property type="protein sequence ID" value="AUC24141.1"/>
    <property type="molecule type" value="Genomic_DNA"/>
</dbReference>
<keyword evidence="6" id="KW-0067">ATP-binding</keyword>
<dbReference type="InterPro" id="IPR014001">
    <property type="entry name" value="Helicase_ATP-bd"/>
</dbReference>
<dbReference type="InterPro" id="IPR004589">
    <property type="entry name" value="DNA_helicase_ATP-dep_RecQ"/>
</dbReference>
<dbReference type="InterPro" id="IPR011545">
    <property type="entry name" value="DEAD/DEAH_box_helicase_dom"/>
</dbReference>
<keyword evidence="7" id="KW-0238">DNA-binding</keyword>
<dbReference type="GO" id="GO:0004386">
    <property type="term" value="F:helicase activity"/>
    <property type="evidence" value="ECO:0007669"/>
    <property type="project" value="UniProtKB-KW"/>
</dbReference>
<dbReference type="CDD" id="cd17920">
    <property type="entry name" value="DEXHc_RecQ"/>
    <property type="match status" value="1"/>
</dbReference>
<proteinExistence type="inferred from homology"/>